<keyword evidence="3" id="KW-1185">Reference proteome</keyword>
<evidence type="ECO:0000313" key="3">
    <source>
        <dbReference type="Proteomes" id="UP000630142"/>
    </source>
</evidence>
<protein>
    <recommendedName>
        <fullName evidence="1">HTH merR-type domain-containing protein</fullName>
    </recommendedName>
</protein>
<evidence type="ECO:0000259" key="1">
    <source>
        <dbReference type="Pfam" id="PF13411"/>
    </source>
</evidence>
<sequence length="142" mass="15852">MNVHQVIELSGLSRAQIDLLISRHGYTPQGNVVGRGRQYAPVDAFTLKLIAVLLEHGFSNDHAVQATSFPVLQDSLGPAELYPLREQREAEGQRSFFVISADAREHDFVNEARLMRMFRDGRVSWLVVDVAAIAKQIDHADA</sequence>
<dbReference type="GO" id="GO:0006355">
    <property type="term" value="P:regulation of DNA-templated transcription"/>
    <property type="evidence" value="ECO:0007669"/>
    <property type="project" value="InterPro"/>
</dbReference>
<organism evidence="2 3">
    <name type="scientific">Tianweitania populi</name>
    <dbReference type="NCBI Taxonomy" id="1607949"/>
    <lineage>
        <taxon>Bacteria</taxon>
        <taxon>Pseudomonadati</taxon>
        <taxon>Pseudomonadota</taxon>
        <taxon>Alphaproteobacteria</taxon>
        <taxon>Hyphomicrobiales</taxon>
        <taxon>Phyllobacteriaceae</taxon>
        <taxon>Tianweitania</taxon>
    </lineage>
</organism>
<evidence type="ECO:0000313" key="2">
    <source>
        <dbReference type="EMBL" id="GHD07686.1"/>
    </source>
</evidence>
<name>A0A8J3GJ51_9HYPH</name>
<dbReference type="RefSeq" id="WP_189501557.1">
    <property type="nucleotide sequence ID" value="NZ_BMZQ01000001.1"/>
</dbReference>
<comment type="caution">
    <text evidence="2">The sequence shown here is derived from an EMBL/GenBank/DDBJ whole genome shotgun (WGS) entry which is preliminary data.</text>
</comment>
<dbReference type="AlphaFoldDB" id="A0A8J3GJ51"/>
<dbReference type="InterPro" id="IPR000551">
    <property type="entry name" value="MerR-type_HTH_dom"/>
</dbReference>
<dbReference type="GO" id="GO:0003677">
    <property type="term" value="F:DNA binding"/>
    <property type="evidence" value="ECO:0007669"/>
    <property type="project" value="InterPro"/>
</dbReference>
<gene>
    <name evidence="2" type="ORF">GCM10016234_06380</name>
</gene>
<accession>A0A8J3GJ51</accession>
<reference evidence="2" key="1">
    <citation type="journal article" date="2014" name="Int. J. Syst. Evol. Microbiol.">
        <title>Complete genome sequence of Corynebacterium casei LMG S-19264T (=DSM 44701T), isolated from a smear-ripened cheese.</title>
        <authorList>
            <consortium name="US DOE Joint Genome Institute (JGI-PGF)"/>
            <person name="Walter F."/>
            <person name="Albersmeier A."/>
            <person name="Kalinowski J."/>
            <person name="Ruckert C."/>
        </authorList>
    </citation>
    <scope>NUCLEOTIDE SEQUENCE</scope>
    <source>
        <strain evidence="2">KCTC 42249</strain>
    </source>
</reference>
<reference evidence="2" key="2">
    <citation type="submission" date="2020-09" db="EMBL/GenBank/DDBJ databases">
        <authorList>
            <person name="Sun Q."/>
            <person name="Kim S."/>
        </authorList>
    </citation>
    <scope>NUCLEOTIDE SEQUENCE</scope>
    <source>
        <strain evidence="2">KCTC 42249</strain>
    </source>
</reference>
<proteinExistence type="predicted"/>
<dbReference type="Proteomes" id="UP000630142">
    <property type="component" value="Unassembled WGS sequence"/>
</dbReference>
<feature type="domain" description="HTH merR-type" evidence="1">
    <location>
        <begin position="1"/>
        <end position="64"/>
    </location>
</feature>
<dbReference type="EMBL" id="BMZQ01000001">
    <property type="protein sequence ID" value="GHD07686.1"/>
    <property type="molecule type" value="Genomic_DNA"/>
</dbReference>
<dbReference type="Pfam" id="PF13411">
    <property type="entry name" value="MerR_1"/>
    <property type="match status" value="1"/>
</dbReference>